<gene>
    <name evidence="2" type="ORF">BVRB_020570</name>
</gene>
<sequence length="110" mass="12423">MKLSVIVAMFLIVALVQAKIDRLLLDKVPDDTYYRVKFHVSETAQQPMKIRATLNLFKLIFPACNLLDRDVQGDYVYATNNIIKEHGDKFLIIAQHGLKDPIIEPIAAAA</sequence>
<name>A0A0J8B3V9_BETVV</name>
<protein>
    <submittedName>
        <fullName evidence="2">Uncharacterized protein</fullName>
    </submittedName>
</protein>
<dbReference type="EMBL" id="KQ092774">
    <property type="protein sequence ID" value="KMS94522.1"/>
    <property type="molecule type" value="Genomic_DNA"/>
</dbReference>
<reference evidence="2 3" key="1">
    <citation type="journal article" date="2014" name="Nature">
        <title>The genome of the recently domesticated crop plant sugar beet (Beta vulgaris).</title>
        <authorList>
            <person name="Dohm J.C."/>
            <person name="Minoche A.E."/>
            <person name="Holtgrawe D."/>
            <person name="Capella-Gutierrez S."/>
            <person name="Zakrzewski F."/>
            <person name="Tafer H."/>
            <person name="Rupp O."/>
            <person name="Sorensen T.R."/>
            <person name="Stracke R."/>
            <person name="Reinhardt R."/>
            <person name="Goesmann A."/>
            <person name="Kraft T."/>
            <person name="Schulz B."/>
            <person name="Stadler P.F."/>
            <person name="Schmidt T."/>
            <person name="Gabaldon T."/>
            <person name="Lehrach H."/>
            <person name="Weisshaar B."/>
            <person name="Himmelbauer H."/>
        </authorList>
    </citation>
    <scope>NUCLEOTIDE SEQUENCE [LARGE SCALE GENOMIC DNA]</scope>
    <source>
        <tissue evidence="2">Taproot</tissue>
    </source>
</reference>
<evidence type="ECO:0000256" key="1">
    <source>
        <dbReference type="SAM" id="SignalP"/>
    </source>
</evidence>
<keyword evidence="3" id="KW-1185">Reference proteome</keyword>
<organism evidence="2 3">
    <name type="scientific">Beta vulgaris subsp. vulgaris</name>
    <name type="common">Beet</name>
    <dbReference type="NCBI Taxonomy" id="3555"/>
    <lineage>
        <taxon>Eukaryota</taxon>
        <taxon>Viridiplantae</taxon>
        <taxon>Streptophyta</taxon>
        <taxon>Embryophyta</taxon>
        <taxon>Tracheophyta</taxon>
        <taxon>Spermatophyta</taxon>
        <taxon>Magnoliopsida</taxon>
        <taxon>eudicotyledons</taxon>
        <taxon>Gunneridae</taxon>
        <taxon>Pentapetalae</taxon>
        <taxon>Caryophyllales</taxon>
        <taxon>Chenopodiaceae</taxon>
        <taxon>Betoideae</taxon>
        <taxon>Beta</taxon>
    </lineage>
</organism>
<evidence type="ECO:0000313" key="2">
    <source>
        <dbReference type="EMBL" id="KMS94522.1"/>
    </source>
</evidence>
<dbReference type="AlphaFoldDB" id="A0A0J8B3V9"/>
<dbReference type="Gramene" id="KMS94522">
    <property type="protein sequence ID" value="KMS94522"/>
    <property type="gene ID" value="BVRB_020570"/>
</dbReference>
<feature type="signal peptide" evidence="1">
    <location>
        <begin position="1"/>
        <end position="18"/>
    </location>
</feature>
<feature type="chain" id="PRO_5005294519" evidence="1">
    <location>
        <begin position="19"/>
        <end position="110"/>
    </location>
</feature>
<proteinExistence type="predicted"/>
<dbReference type="Proteomes" id="UP000035740">
    <property type="component" value="Unassembled WGS sequence"/>
</dbReference>
<dbReference type="KEGG" id="bvg:104885534"/>
<evidence type="ECO:0000313" key="3">
    <source>
        <dbReference type="Proteomes" id="UP000035740"/>
    </source>
</evidence>
<keyword evidence="1" id="KW-0732">Signal</keyword>
<accession>A0A0J8B3V9</accession>